<dbReference type="AlphaFoldDB" id="A0A7J9D6Q3"/>
<dbReference type="Proteomes" id="UP000593579">
    <property type="component" value="Unassembled WGS sequence"/>
</dbReference>
<evidence type="ECO:0000313" key="2">
    <source>
        <dbReference type="Proteomes" id="UP000593579"/>
    </source>
</evidence>
<dbReference type="OrthoDB" id="987552at2759"/>
<sequence length="372" mass="43867">FVVPPTTVVSFSAPTFNCLRLAAGKSHPIPVMLEPDCVIIDRDESVYYGMLKISGQEISSTFLPFKDEEKALELYTHLVAHQDDWILCCHHLVRYQDEWLVALEYSKKIVTYFRERMKRWESSNRNEREWFNYISEDFGKILRDVACIWAKSNKSIYTQDPIKSIFITNFGGRVKFLPNLNAFDQPMEGDIDQLKYLMNYIVNMPFGSVIQNYQKFNMPNELSCFLTQLNFRHLKYLSPAFLLDAPLFWRPIDKFHFIINLDHTIKRGEIKLPGLDKYLNMLKKKYSYDWVLAVKSDPVLKSIFEHAEFSYSTKSFSSLVRYCSNVYRHYNDNITQKISIIDIENKLSRQLPELYLHLFEGLINYATGNKRR</sequence>
<accession>A0A7J9D6Q3</accession>
<organism evidence="1 2">
    <name type="scientific">Gossypium gossypioides</name>
    <name type="common">Mexican cotton</name>
    <name type="synonym">Selera gossypioides</name>
    <dbReference type="NCBI Taxonomy" id="34282"/>
    <lineage>
        <taxon>Eukaryota</taxon>
        <taxon>Viridiplantae</taxon>
        <taxon>Streptophyta</taxon>
        <taxon>Embryophyta</taxon>
        <taxon>Tracheophyta</taxon>
        <taxon>Spermatophyta</taxon>
        <taxon>Magnoliopsida</taxon>
        <taxon>eudicotyledons</taxon>
        <taxon>Gunneridae</taxon>
        <taxon>Pentapetalae</taxon>
        <taxon>rosids</taxon>
        <taxon>malvids</taxon>
        <taxon>Malvales</taxon>
        <taxon>Malvaceae</taxon>
        <taxon>Malvoideae</taxon>
        <taxon>Gossypium</taxon>
    </lineage>
</organism>
<name>A0A7J9D6Q3_GOSGO</name>
<keyword evidence="2" id="KW-1185">Reference proteome</keyword>
<dbReference type="EMBL" id="JABEZY010274301">
    <property type="protein sequence ID" value="MBA0756341.1"/>
    <property type="molecule type" value="Genomic_DNA"/>
</dbReference>
<proteinExistence type="predicted"/>
<comment type="caution">
    <text evidence="1">The sequence shown here is derived from an EMBL/GenBank/DDBJ whole genome shotgun (WGS) entry which is preliminary data.</text>
</comment>
<protein>
    <submittedName>
        <fullName evidence="1">Uncharacterized protein</fullName>
    </submittedName>
</protein>
<evidence type="ECO:0000313" key="1">
    <source>
        <dbReference type="EMBL" id="MBA0756341.1"/>
    </source>
</evidence>
<reference evidence="1 2" key="1">
    <citation type="journal article" date="2019" name="Genome Biol. Evol.">
        <title>Insights into the evolution of the New World diploid cottons (Gossypium, subgenus Houzingenia) based on genome sequencing.</title>
        <authorList>
            <person name="Grover C.E."/>
            <person name="Arick M.A. 2nd"/>
            <person name="Thrash A."/>
            <person name="Conover J.L."/>
            <person name="Sanders W.S."/>
            <person name="Peterson D.G."/>
            <person name="Frelichowski J.E."/>
            <person name="Scheffler J.A."/>
            <person name="Scheffler B.E."/>
            <person name="Wendel J.F."/>
        </authorList>
    </citation>
    <scope>NUCLEOTIDE SEQUENCE [LARGE SCALE GENOMIC DNA]</scope>
    <source>
        <strain evidence="1">5</strain>
        <tissue evidence="1">Leaf</tissue>
    </source>
</reference>
<gene>
    <name evidence="1" type="ORF">Gogos_022343</name>
</gene>
<feature type="non-terminal residue" evidence="1">
    <location>
        <position position="1"/>
    </location>
</feature>